<dbReference type="EMBL" id="CP113527">
    <property type="protein sequence ID" value="WDV08266.1"/>
    <property type="molecule type" value="Genomic_DNA"/>
</dbReference>
<evidence type="ECO:0000313" key="1">
    <source>
        <dbReference type="EMBL" id="WDV08266.1"/>
    </source>
</evidence>
<gene>
    <name evidence="1" type="ORF">OU989_07220</name>
</gene>
<dbReference type="Proteomes" id="UP001219585">
    <property type="component" value="Chromosome"/>
</dbReference>
<reference evidence="1" key="1">
    <citation type="submission" date="2022-11" db="EMBL/GenBank/DDBJ databases">
        <title>Lysinibacillus irui.</title>
        <authorList>
            <person name="Akintayo S.O."/>
        </authorList>
    </citation>
    <scope>NUCLEOTIDE SEQUENCE</scope>
    <source>
        <strain evidence="1">IRB4-01</strain>
    </source>
</reference>
<dbReference type="KEGG" id="liu:OU989_07220"/>
<name>A0AAJ5RM00_9BACI</name>
<dbReference type="Pfam" id="PF11392">
    <property type="entry name" value="AllH"/>
    <property type="match status" value="1"/>
</dbReference>
<evidence type="ECO:0000313" key="2">
    <source>
        <dbReference type="Proteomes" id="UP001219585"/>
    </source>
</evidence>
<organism evidence="1 2">
    <name type="scientific">Lysinibacillus irui</name>
    <dbReference type="NCBI Taxonomy" id="2998077"/>
    <lineage>
        <taxon>Bacteria</taxon>
        <taxon>Bacillati</taxon>
        <taxon>Bacillota</taxon>
        <taxon>Bacilli</taxon>
        <taxon>Bacillales</taxon>
        <taxon>Bacillaceae</taxon>
        <taxon>Lysinibacillus</taxon>
    </lineage>
</organism>
<dbReference type="AlphaFoldDB" id="A0AAJ5RM00"/>
<protein>
    <submittedName>
        <fullName evidence="1">DUF2877 domain-containing protein</fullName>
    </submittedName>
</protein>
<dbReference type="InterPro" id="IPR021530">
    <property type="entry name" value="AllH-like"/>
</dbReference>
<accession>A0AAJ5RM00</accession>
<dbReference type="RefSeq" id="WP_274796442.1">
    <property type="nucleotide sequence ID" value="NZ_CP113527.1"/>
</dbReference>
<proteinExistence type="predicted"/>
<sequence>MIHAISGDGYFLQQIGASGFTGMVHSVFTHALNIQSEANGEIFTLATKAMDNAPNTLIIDLDTLGNLHIHQHDRVSVQHDQLLIEDKVQIAMQTATRWQCQLPIFPTDQTCLKTNVVTVKQFINLHGKSGGMKRSNSSISEFEAETSRLLQQRTSLLREELMNQRFDHFQSYAIDLVGLGPGLTPSGDDFLVGLFAIIHLENSPCYIYKQLCESAINMMKPLTNAISYTTLKKAANGQVRESICSLIYSILYGTEADSIQALRKVLAIGSSSGTDIALGLISGLEANIKLGG</sequence>